<dbReference type="Ensembl" id="ENSGMOT00000049252.1">
    <property type="protein sequence ID" value="ENSGMOP00000031774.1"/>
    <property type="gene ID" value="ENSGMOG00000033561.1"/>
</dbReference>
<organism evidence="1 2">
    <name type="scientific">Gadus morhua</name>
    <name type="common">Atlantic cod</name>
    <dbReference type="NCBI Taxonomy" id="8049"/>
    <lineage>
        <taxon>Eukaryota</taxon>
        <taxon>Metazoa</taxon>
        <taxon>Chordata</taxon>
        <taxon>Craniata</taxon>
        <taxon>Vertebrata</taxon>
        <taxon>Euteleostomi</taxon>
        <taxon>Actinopterygii</taxon>
        <taxon>Neopterygii</taxon>
        <taxon>Teleostei</taxon>
        <taxon>Neoteleostei</taxon>
        <taxon>Acanthomorphata</taxon>
        <taxon>Zeiogadaria</taxon>
        <taxon>Gadariae</taxon>
        <taxon>Gadiformes</taxon>
        <taxon>Gadoidei</taxon>
        <taxon>Gadidae</taxon>
        <taxon>Gadus</taxon>
    </lineage>
</organism>
<keyword evidence="2" id="KW-1185">Reference proteome</keyword>
<name>A0A8C5AG87_GADMO</name>
<sequence length="59" mass="6599">EEYEPSSLASRVFITRRVRLLEQAPTYCADAECFAEVTRASAPRCQTSHPLEPARSLST</sequence>
<evidence type="ECO:0000313" key="2">
    <source>
        <dbReference type="Proteomes" id="UP000694546"/>
    </source>
</evidence>
<dbReference type="AlphaFoldDB" id="A0A8C5AG87"/>
<reference evidence="1" key="2">
    <citation type="submission" date="2025-09" db="UniProtKB">
        <authorList>
            <consortium name="Ensembl"/>
        </authorList>
    </citation>
    <scope>IDENTIFICATION</scope>
</reference>
<evidence type="ECO:0000313" key="1">
    <source>
        <dbReference type="Ensembl" id="ENSGMOP00000031774.1"/>
    </source>
</evidence>
<accession>A0A8C5AG87</accession>
<proteinExistence type="predicted"/>
<protein>
    <submittedName>
        <fullName evidence="1">Uncharacterized protein</fullName>
    </submittedName>
</protein>
<reference evidence="1" key="1">
    <citation type="submission" date="2025-08" db="UniProtKB">
        <authorList>
            <consortium name="Ensembl"/>
        </authorList>
    </citation>
    <scope>IDENTIFICATION</scope>
</reference>
<dbReference type="Proteomes" id="UP000694546">
    <property type="component" value="Chromosome 5"/>
</dbReference>